<comment type="cofactor">
    <cofactor evidence="1">
        <name>pyridoxal 5'-phosphate</name>
        <dbReference type="ChEBI" id="CHEBI:597326"/>
    </cofactor>
</comment>
<dbReference type="InterPro" id="IPR015421">
    <property type="entry name" value="PyrdxlP-dep_Trfase_major"/>
</dbReference>
<feature type="domain" description="Aminotransferase class I/classII large" evidence="7">
    <location>
        <begin position="119"/>
        <end position="503"/>
    </location>
</feature>
<evidence type="ECO:0000256" key="4">
    <source>
        <dbReference type="ARBA" id="ARBA00022679"/>
    </source>
</evidence>
<evidence type="ECO:0000313" key="8">
    <source>
        <dbReference type="EMBL" id="CAE0804886.1"/>
    </source>
</evidence>
<dbReference type="EMBL" id="HBJA01045885">
    <property type="protein sequence ID" value="CAE0804886.1"/>
    <property type="molecule type" value="Transcribed_RNA"/>
</dbReference>
<dbReference type="GO" id="GO:0042853">
    <property type="term" value="P:L-alanine catabolic process"/>
    <property type="evidence" value="ECO:0007669"/>
    <property type="project" value="UniProtKB-UniPathway"/>
</dbReference>
<evidence type="ECO:0000256" key="3">
    <source>
        <dbReference type="ARBA" id="ARBA00022576"/>
    </source>
</evidence>
<dbReference type="Gene3D" id="3.90.1150.10">
    <property type="entry name" value="Aspartate Aminotransferase, domain 1"/>
    <property type="match status" value="1"/>
</dbReference>
<evidence type="ECO:0000256" key="6">
    <source>
        <dbReference type="ARBA" id="ARBA00025785"/>
    </source>
</evidence>
<evidence type="ECO:0000256" key="1">
    <source>
        <dbReference type="ARBA" id="ARBA00001933"/>
    </source>
</evidence>
<dbReference type="InterPro" id="IPR015424">
    <property type="entry name" value="PyrdxlP-dep_Trfase"/>
</dbReference>
<proteinExistence type="inferred from homology"/>
<dbReference type="InterPro" id="IPR004839">
    <property type="entry name" value="Aminotransferase_I/II_large"/>
</dbReference>
<name>A0A7S4CS54_9EUGL</name>
<dbReference type="PANTHER" id="PTHR11751:SF29">
    <property type="entry name" value="ALANINE TRANSAMINASE"/>
    <property type="match status" value="1"/>
</dbReference>
<reference evidence="8" key="1">
    <citation type="submission" date="2021-01" db="EMBL/GenBank/DDBJ databases">
        <authorList>
            <person name="Corre E."/>
            <person name="Pelletier E."/>
            <person name="Niang G."/>
            <person name="Scheremetjew M."/>
            <person name="Finn R."/>
            <person name="Kale V."/>
            <person name="Holt S."/>
            <person name="Cochrane G."/>
            <person name="Meng A."/>
            <person name="Brown T."/>
            <person name="Cohen L."/>
        </authorList>
    </citation>
    <scope>NUCLEOTIDE SEQUENCE</scope>
    <source>
        <strain evidence="8">CCMP1594</strain>
    </source>
</reference>
<dbReference type="GO" id="GO:0030170">
    <property type="term" value="F:pyridoxal phosphate binding"/>
    <property type="evidence" value="ECO:0007669"/>
    <property type="project" value="InterPro"/>
</dbReference>
<gene>
    <name evidence="8" type="ORF">EGYM00163_LOCUS16010</name>
</gene>
<dbReference type="Gene3D" id="3.40.640.10">
    <property type="entry name" value="Type I PLP-dependent aspartate aminotransferase-like (Major domain)"/>
    <property type="match status" value="1"/>
</dbReference>
<evidence type="ECO:0000256" key="2">
    <source>
        <dbReference type="ARBA" id="ARBA00011738"/>
    </source>
</evidence>
<dbReference type="GO" id="GO:0008483">
    <property type="term" value="F:transaminase activity"/>
    <property type="evidence" value="ECO:0007669"/>
    <property type="project" value="UniProtKB-KW"/>
</dbReference>
<evidence type="ECO:0000256" key="5">
    <source>
        <dbReference type="ARBA" id="ARBA00022898"/>
    </source>
</evidence>
<dbReference type="InterPro" id="IPR015422">
    <property type="entry name" value="PyrdxlP-dep_Trfase_small"/>
</dbReference>
<comment type="similarity">
    <text evidence="6">Belongs to the class-I pyridoxal-phosphate-dependent aminotransferase family. Alanine aminotransferase subfamily.</text>
</comment>
<comment type="subunit">
    <text evidence="2">Homodimer.</text>
</comment>
<dbReference type="CDD" id="cd00609">
    <property type="entry name" value="AAT_like"/>
    <property type="match status" value="1"/>
</dbReference>
<sequence length="519" mass="57104">MAQTISITHCRRMTAAEHSPEDLPPNCRITRALTVSTMNQGVHDSEYAVRGAVLVKATEVAAKLADPAQAAKLSFQRLIKCNIGNPHAVQQAPITFFRQVAAAIQYPPLVDMDPPVLPPDVCRRAREYIQAMPGKSVGSYTESDGLQLVRKQVASFIERRDGFPADPKSIELTTGASEAVKRCIQVILTDDNDAVMVPCPQYPLYSCAITMFGGHVAYYYLDEDRGWAVDVTELRASYNKATSSGVKVRSIAVINPGNPCGSVLDMDTMADILMFAAEENLVLLADEVYQENIYDEGRPFHSFKKVLRLLQQKKEGTCDPIHSVQLISFHSTSKGVLGECGQRGGYMELVGFSTRMLAQFAKVAASSLSSNTLGQVFVGLMVCPPVEGEESYELYRKEHSLIFEGLKRRAARLCAALNDIPGVSCQPIAGAMYAFPNITIPTAAVSAAALQNMKADEYYCIDLVEKTGIVCVPGSGFGQKNGTWHLRMTILPPDDMMEEVISRFRQFHEDFCRRYASEE</sequence>
<keyword evidence="3" id="KW-0032">Aminotransferase</keyword>
<organism evidence="8">
    <name type="scientific">Eutreptiella gymnastica</name>
    <dbReference type="NCBI Taxonomy" id="73025"/>
    <lineage>
        <taxon>Eukaryota</taxon>
        <taxon>Discoba</taxon>
        <taxon>Euglenozoa</taxon>
        <taxon>Euglenida</taxon>
        <taxon>Spirocuta</taxon>
        <taxon>Euglenophyceae</taxon>
        <taxon>Eutreptiales</taxon>
        <taxon>Eutreptiaceae</taxon>
        <taxon>Eutreptiella</taxon>
    </lineage>
</organism>
<dbReference type="SUPFAM" id="SSF53383">
    <property type="entry name" value="PLP-dependent transferases"/>
    <property type="match status" value="1"/>
</dbReference>
<evidence type="ECO:0000259" key="7">
    <source>
        <dbReference type="Pfam" id="PF00155"/>
    </source>
</evidence>
<protein>
    <recommendedName>
        <fullName evidence="7">Aminotransferase class I/classII large domain-containing protein</fullName>
    </recommendedName>
</protein>
<dbReference type="InterPro" id="IPR045088">
    <property type="entry name" value="ALAT1/2-like"/>
</dbReference>
<keyword evidence="5" id="KW-0663">Pyridoxal phosphate</keyword>
<dbReference type="FunFam" id="3.40.640.10:FF:000012">
    <property type="entry name" value="alanine aminotransferase 2"/>
    <property type="match status" value="1"/>
</dbReference>
<dbReference type="Gene3D" id="1.10.287.1970">
    <property type="match status" value="1"/>
</dbReference>
<dbReference type="Pfam" id="PF00155">
    <property type="entry name" value="Aminotran_1_2"/>
    <property type="match status" value="1"/>
</dbReference>
<accession>A0A7S4CS54</accession>
<dbReference type="FunFam" id="3.90.1150.10:FF:000010">
    <property type="entry name" value="Alanine aminotransferase 2"/>
    <property type="match status" value="1"/>
</dbReference>
<dbReference type="UniPathway" id="UPA00528">
    <property type="reaction ID" value="UER00586"/>
</dbReference>
<keyword evidence="4" id="KW-0808">Transferase</keyword>
<dbReference type="PANTHER" id="PTHR11751">
    <property type="entry name" value="ALANINE AMINOTRANSFERASE"/>
    <property type="match status" value="1"/>
</dbReference>
<dbReference type="AlphaFoldDB" id="A0A7S4CS54"/>